<proteinExistence type="predicted"/>
<dbReference type="RefSeq" id="WP_158621143.1">
    <property type="nucleotide sequence ID" value="NZ_JABTYF010000016.1"/>
</dbReference>
<evidence type="ECO:0000313" key="2">
    <source>
        <dbReference type="Proteomes" id="UP000542695"/>
    </source>
</evidence>
<dbReference type="EMBL" id="JACARV010000075">
    <property type="protein sequence ID" value="NWC82993.1"/>
    <property type="molecule type" value="Genomic_DNA"/>
</dbReference>
<protein>
    <submittedName>
        <fullName evidence="1">Uncharacterized protein</fullName>
    </submittedName>
</protein>
<organism evidence="1 2">
    <name type="scientific">Pseudomonas putida</name>
    <name type="common">Arthrobacter siderocapsulatus</name>
    <dbReference type="NCBI Taxonomy" id="303"/>
    <lineage>
        <taxon>Bacteria</taxon>
        <taxon>Pseudomonadati</taxon>
        <taxon>Pseudomonadota</taxon>
        <taxon>Gammaproteobacteria</taxon>
        <taxon>Pseudomonadales</taxon>
        <taxon>Pseudomonadaceae</taxon>
        <taxon>Pseudomonas</taxon>
    </lineage>
</organism>
<accession>A0A7Y7ZEP2</accession>
<reference evidence="1 2" key="1">
    <citation type="submission" date="2020-04" db="EMBL/GenBank/DDBJ databases">
        <title>Molecular characterization of pseudomonads from Agaricus bisporus reveal novel blotch 2 pathogens in Western Europe.</title>
        <authorList>
            <person name="Taparia T."/>
            <person name="Krijger M."/>
            <person name="Haynes E."/>
            <person name="Elpinstone J.G."/>
            <person name="Noble R."/>
            <person name="Van Der Wolf J."/>
        </authorList>
    </citation>
    <scope>NUCLEOTIDE SEQUENCE [LARGE SCALE GENOMIC DNA]</scope>
    <source>
        <strain evidence="1 2">P7765</strain>
    </source>
</reference>
<comment type="caution">
    <text evidence="1">The sequence shown here is derived from an EMBL/GenBank/DDBJ whole genome shotgun (WGS) entry which is preliminary data.</text>
</comment>
<gene>
    <name evidence="1" type="ORF">HX798_22270</name>
</gene>
<name>A0A7Y7ZEP2_PSEPU</name>
<sequence>MNLSWFGDWRFDMRRRLVFHETRRIAGRLAATKTLIIKDQPVQLHGK</sequence>
<dbReference type="Proteomes" id="UP000542695">
    <property type="component" value="Unassembled WGS sequence"/>
</dbReference>
<dbReference type="AlphaFoldDB" id="A0A7Y7ZEP2"/>
<evidence type="ECO:0000313" key="1">
    <source>
        <dbReference type="EMBL" id="NWC82993.1"/>
    </source>
</evidence>